<protein>
    <submittedName>
        <fullName evidence="1">Uncharacterized protein</fullName>
    </submittedName>
</protein>
<comment type="caution">
    <text evidence="1">The sequence shown here is derived from an EMBL/GenBank/DDBJ whole genome shotgun (WGS) entry which is preliminary data.</text>
</comment>
<evidence type="ECO:0000313" key="2">
    <source>
        <dbReference type="Proteomes" id="UP001344906"/>
    </source>
</evidence>
<organism evidence="1 2">
    <name type="scientific">Dictyobacter halimunensis</name>
    <dbReference type="NCBI Taxonomy" id="3026934"/>
    <lineage>
        <taxon>Bacteria</taxon>
        <taxon>Bacillati</taxon>
        <taxon>Chloroflexota</taxon>
        <taxon>Ktedonobacteria</taxon>
        <taxon>Ktedonobacterales</taxon>
        <taxon>Dictyobacteraceae</taxon>
        <taxon>Dictyobacter</taxon>
    </lineage>
</organism>
<reference evidence="1 2" key="1">
    <citation type="submission" date="2023-02" db="EMBL/GenBank/DDBJ databases">
        <title>Dictyobacter halimunensis sp. nov., a new member of the class Ktedonobacteria from forest soil in a geothermal area.</title>
        <authorList>
            <person name="Rachmania M.K."/>
            <person name="Ningsih F."/>
            <person name="Sakai Y."/>
            <person name="Yabe S."/>
            <person name="Yokota A."/>
            <person name="Sjamsuridzal W."/>
        </authorList>
    </citation>
    <scope>NUCLEOTIDE SEQUENCE [LARGE SCALE GENOMIC DNA]</scope>
    <source>
        <strain evidence="1 2">S3.2.2.5</strain>
    </source>
</reference>
<keyword evidence="2" id="KW-1185">Reference proteome</keyword>
<sequence>MKAPTIRVATVTFFIILISLQERPEPPYTPKAEGSKTIDTDKALSINQARTILMA</sequence>
<accession>A0ABQ6FQF6</accession>
<proteinExistence type="predicted"/>
<dbReference type="Proteomes" id="UP001344906">
    <property type="component" value="Unassembled WGS sequence"/>
</dbReference>
<name>A0ABQ6FQF6_9CHLR</name>
<gene>
    <name evidence="1" type="ORF">KDH_33350</name>
</gene>
<evidence type="ECO:0000313" key="1">
    <source>
        <dbReference type="EMBL" id="GLV56495.1"/>
    </source>
</evidence>
<dbReference type="EMBL" id="BSRI01000002">
    <property type="protein sequence ID" value="GLV56495.1"/>
    <property type="molecule type" value="Genomic_DNA"/>
</dbReference>